<dbReference type="PANTHER" id="PTHR45862">
    <property type="entry name" value="PROTEIN SGT1 HOMOLOG"/>
    <property type="match status" value="1"/>
</dbReference>
<dbReference type="InterPro" id="IPR007052">
    <property type="entry name" value="CS_dom"/>
</dbReference>
<dbReference type="SUPFAM" id="SSF49764">
    <property type="entry name" value="HSP20-like chaperones"/>
    <property type="match status" value="1"/>
</dbReference>
<protein>
    <submittedName>
        <fullName evidence="5">Uncharacterized protein</fullName>
    </submittedName>
</protein>
<dbReference type="OrthoDB" id="5409895at2759"/>
<dbReference type="Proteomes" id="UP001152592">
    <property type="component" value="Unassembled WGS sequence"/>
</dbReference>
<reference evidence="5" key="1">
    <citation type="submission" date="2021-07" db="EMBL/GenBank/DDBJ databases">
        <authorList>
            <person name="Branca A.L. A."/>
        </authorList>
    </citation>
    <scope>NUCLEOTIDE SEQUENCE</scope>
</reference>
<dbReference type="Pfam" id="PF05002">
    <property type="entry name" value="SGS"/>
    <property type="match status" value="1"/>
</dbReference>
<dbReference type="GO" id="GO:0051087">
    <property type="term" value="F:protein-folding chaperone binding"/>
    <property type="evidence" value="ECO:0007669"/>
    <property type="project" value="InterPro"/>
</dbReference>
<feature type="domain" description="SGS" evidence="3">
    <location>
        <begin position="386"/>
        <end position="484"/>
    </location>
</feature>
<feature type="compositionally biased region" description="Polar residues" evidence="2">
    <location>
        <begin position="460"/>
        <end position="473"/>
    </location>
</feature>
<dbReference type="Pfam" id="PF04969">
    <property type="entry name" value="CS"/>
    <property type="match status" value="1"/>
</dbReference>
<comment type="caution">
    <text evidence="5">The sequence shown here is derived from an EMBL/GenBank/DDBJ whole genome shotgun (WGS) entry which is preliminary data.</text>
</comment>
<evidence type="ECO:0000259" key="4">
    <source>
        <dbReference type="PROSITE" id="PS51203"/>
    </source>
</evidence>
<feature type="compositionally biased region" description="Basic and acidic residues" evidence="2">
    <location>
        <begin position="411"/>
        <end position="421"/>
    </location>
</feature>
<feature type="domain" description="CS" evidence="4">
    <location>
        <begin position="278"/>
        <end position="369"/>
    </location>
</feature>
<dbReference type="SUPFAM" id="SSF48452">
    <property type="entry name" value="TPR-like"/>
    <property type="match status" value="1"/>
</dbReference>
<dbReference type="InterPro" id="IPR008978">
    <property type="entry name" value="HSP20-like_chaperone"/>
</dbReference>
<dbReference type="AlphaFoldDB" id="A0A9W4NNP1"/>
<evidence type="ECO:0000256" key="2">
    <source>
        <dbReference type="SAM" id="MobiDB-lite"/>
    </source>
</evidence>
<comment type="similarity">
    <text evidence="1">Belongs to the SGT1 family.</text>
</comment>
<gene>
    <name evidence="5" type="ORF">PSALAMII_LOCUS6456</name>
</gene>
<dbReference type="EMBL" id="CAJVPD010000242">
    <property type="protein sequence ID" value="CAG8388463.1"/>
    <property type="molecule type" value="Genomic_DNA"/>
</dbReference>
<evidence type="ECO:0000256" key="1">
    <source>
        <dbReference type="ARBA" id="ARBA00008509"/>
    </source>
</evidence>
<dbReference type="Gene3D" id="1.25.40.10">
    <property type="entry name" value="Tetratricopeptide repeat domain"/>
    <property type="match status" value="1"/>
</dbReference>
<feature type="region of interest" description="Disordered" evidence="2">
    <location>
        <begin position="247"/>
        <end position="267"/>
    </location>
</feature>
<feature type="compositionally biased region" description="Basic and acidic residues" evidence="2">
    <location>
        <begin position="474"/>
        <end position="484"/>
    </location>
</feature>
<evidence type="ECO:0000259" key="3">
    <source>
        <dbReference type="PROSITE" id="PS51048"/>
    </source>
</evidence>
<dbReference type="CDD" id="cd06466">
    <property type="entry name" value="p23_CS_SGT1_like"/>
    <property type="match status" value="1"/>
</dbReference>
<dbReference type="PROSITE" id="PS51048">
    <property type="entry name" value="SGS"/>
    <property type="match status" value="1"/>
</dbReference>
<dbReference type="InterPro" id="IPR011990">
    <property type="entry name" value="TPR-like_helical_dom_sf"/>
</dbReference>
<evidence type="ECO:0000313" key="5">
    <source>
        <dbReference type="EMBL" id="CAG8388463.1"/>
    </source>
</evidence>
<dbReference type="InterPro" id="IPR044563">
    <property type="entry name" value="Sgt1-like"/>
</dbReference>
<feature type="region of interest" description="Disordered" evidence="2">
    <location>
        <begin position="456"/>
        <end position="484"/>
    </location>
</feature>
<evidence type="ECO:0000313" key="6">
    <source>
        <dbReference type="Proteomes" id="UP001152592"/>
    </source>
</evidence>
<dbReference type="PROSITE" id="PS51203">
    <property type="entry name" value="CS"/>
    <property type="match status" value="1"/>
</dbReference>
<feature type="region of interest" description="Disordered" evidence="2">
    <location>
        <begin position="407"/>
        <end position="434"/>
    </location>
</feature>
<feature type="region of interest" description="Disordered" evidence="2">
    <location>
        <begin position="1"/>
        <end position="30"/>
    </location>
</feature>
<accession>A0A9W4NNP1</accession>
<dbReference type="InterPro" id="IPR007699">
    <property type="entry name" value="SGS_dom"/>
</dbReference>
<organism evidence="5 6">
    <name type="scientific">Penicillium salamii</name>
    <dbReference type="NCBI Taxonomy" id="1612424"/>
    <lineage>
        <taxon>Eukaryota</taxon>
        <taxon>Fungi</taxon>
        <taxon>Dikarya</taxon>
        <taxon>Ascomycota</taxon>
        <taxon>Pezizomycotina</taxon>
        <taxon>Eurotiomycetes</taxon>
        <taxon>Eurotiomycetidae</taxon>
        <taxon>Eurotiales</taxon>
        <taxon>Aspergillaceae</taxon>
        <taxon>Penicillium</taxon>
    </lineage>
</organism>
<sequence>MTIRSSSAEGSGDPRPLYDNDDETASVASSVSDFEPYYEDPPVVLLPDPWPVEHLTPRLARPFPETVLMVSVHNGDAAFDEANYPLAIQNYTEALVEEPRAPRHYISRSVAYARLKPENGGPNYQAALEDAEVALSIAADRGNREYLLSANFRRAVSLYQLGRLGDAAFLFTELARSIKHEQVSVSVTAENSYRSQIPSWATKLEGMKAKQTVGDPRWDVTITFLNKDAFIPSLDLLKAQLEAAKTGVPPPTFEPEAKSGNPSRPDDYVPKSLEHLMPNTIRHDWFQTKEVITVTFYAKPFSFNDVEVVVKLLKDEASVALPIPGRDHYNMIMPLFAEINPDRSSYILKAHKLEVKLRKVIPILWKELLGDPKPGETRDVQARHFEFKNNHIVDCPKDWNEVLTSKRAKEKAKEKNNEKSKANVTADDSDSDHGDDVDAFFKKLYASADPETRRAMVKSFTESQGTSLSTNWKDVSKEKVEPRQ</sequence>
<dbReference type="Gene3D" id="2.60.40.790">
    <property type="match status" value="1"/>
</dbReference>
<proteinExistence type="inferred from homology"/>
<name>A0A9W4NNP1_9EURO</name>